<keyword evidence="2" id="KW-0677">Repeat</keyword>
<dbReference type="Proteomes" id="UP000245119">
    <property type="component" value="Linkage Group LG6"/>
</dbReference>
<name>A0A2T7P6D0_POMCA</name>
<dbReference type="PROSITE" id="PS50294">
    <property type="entry name" value="WD_REPEATS_REGION"/>
    <property type="match status" value="1"/>
</dbReference>
<dbReference type="PROSITE" id="PS50082">
    <property type="entry name" value="WD_REPEATS_2"/>
    <property type="match status" value="1"/>
</dbReference>
<dbReference type="InterPro" id="IPR037626">
    <property type="entry name" value="NUP37"/>
</dbReference>
<dbReference type="EMBL" id="PZQS01000006">
    <property type="protein sequence ID" value="PVD28992.1"/>
    <property type="molecule type" value="Genomic_DNA"/>
</dbReference>
<feature type="repeat" description="WD" evidence="3">
    <location>
        <begin position="10"/>
        <end position="52"/>
    </location>
</feature>
<dbReference type="STRING" id="400727.A0A2T7P6D0"/>
<dbReference type="SMART" id="SM00320">
    <property type="entry name" value="WD40"/>
    <property type="match status" value="4"/>
</dbReference>
<accession>A0A2T7P6D0</accession>
<dbReference type="AlphaFoldDB" id="A0A2T7P6D0"/>
<dbReference type="GO" id="GO:0031080">
    <property type="term" value="C:nuclear pore outer ring"/>
    <property type="evidence" value="ECO:0007669"/>
    <property type="project" value="InterPro"/>
</dbReference>
<dbReference type="InterPro" id="IPR001680">
    <property type="entry name" value="WD40_rpt"/>
</dbReference>
<proteinExistence type="predicted"/>
<evidence type="ECO:0000256" key="1">
    <source>
        <dbReference type="ARBA" id="ARBA00022574"/>
    </source>
</evidence>
<evidence type="ECO:0000256" key="3">
    <source>
        <dbReference type="PROSITE-ProRule" id="PRU00221"/>
    </source>
</evidence>
<dbReference type="PANTHER" id="PTHR22806:SF0">
    <property type="entry name" value="NUCLEOPORIN NUP37"/>
    <property type="match status" value="1"/>
</dbReference>
<evidence type="ECO:0000313" key="4">
    <source>
        <dbReference type="EMBL" id="PVD28992.1"/>
    </source>
</evidence>
<dbReference type="OrthoDB" id="340259at2759"/>
<organism evidence="4 5">
    <name type="scientific">Pomacea canaliculata</name>
    <name type="common">Golden apple snail</name>
    <dbReference type="NCBI Taxonomy" id="400727"/>
    <lineage>
        <taxon>Eukaryota</taxon>
        <taxon>Metazoa</taxon>
        <taxon>Spiralia</taxon>
        <taxon>Lophotrochozoa</taxon>
        <taxon>Mollusca</taxon>
        <taxon>Gastropoda</taxon>
        <taxon>Caenogastropoda</taxon>
        <taxon>Architaenioglossa</taxon>
        <taxon>Ampullarioidea</taxon>
        <taxon>Ampullariidae</taxon>
        <taxon>Pomacea</taxon>
    </lineage>
</organism>
<dbReference type="InterPro" id="IPR036322">
    <property type="entry name" value="WD40_repeat_dom_sf"/>
</dbReference>
<dbReference type="Gene3D" id="2.130.10.10">
    <property type="entry name" value="YVTN repeat-like/Quinoprotein amine dehydrogenase"/>
    <property type="match status" value="1"/>
</dbReference>
<dbReference type="InterPro" id="IPR019775">
    <property type="entry name" value="WD40_repeat_CS"/>
</dbReference>
<gene>
    <name evidence="4" type="ORF">C0Q70_11589</name>
</gene>
<dbReference type="PROSITE" id="PS00678">
    <property type="entry name" value="WD_REPEATS_1"/>
    <property type="match status" value="1"/>
</dbReference>
<dbReference type="PANTHER" id="PTHR22806">
    <property type="entry name" value="NUCLEOPORIN NUP37 P37 -RELATED"/>
    <property type="match status" value="1"/>
</dbReference>
<keyword evidence="1 3" id="KW-0853">WD repeat</keyword>
<evidence type="ECO:0000256" key="2">
    <source>
        <dbReference type="ARBA" id="ARBA00022737"/>
    </source>
</evidence>
<dbReference type="InterPro" id="IPR015943">
    <property type="entry name" value="WD40/YVTN_repeat-like_dom_sf"/>
</dbReference>
<dbReference type="Pfam" id="PF00400">
    <property type="entry name" value="WD40"/>
    <property type="match status" value="1"/>
</dbReference>
<sequence>MKDTDNLQVLQGHTDFVNAVTFDPSEGQRVASTGDDLTCRVWNVEAQEEEIVFRLTAPGMAVAWHSDEPLKLMVGQKDGLIRFFSLDNQLPVMSLSCGVSPLMDCDWSPHNSLLAGAVAGTDWVVFDTSRSSMPLERRQAHAEGAQRFRWSRCHESLLATLGRPERQIHVFNTRHQQVVTAALVDTFPTSPPLLLITALFPNVSRVAWLASEGNAALL</sequence>
<evidence type="ECO:0000313" key="5">
    <source>
        <dbReference type="Proteomes" id="UP000245119"/>
    </source>
</evidence>
<dbReference type="SUPFAM" id="SSF50978">
    <property type="entry name" value="WD40 repeat-like"/>
    <property type="match status" value="1"/>
</dbReference>
<comment type="caution">
    <text evidence="4">The sequence shown here is derived from an EMBL/GenBank/DDBJ whole genome shotgun (WGS) entry which is preliminary data.</text>
</comment>
<keyword evidence="5" id="KW-1185">Reference proteome</keyword>
<reference evidence="4 5" key="1">
    <citation type="submission" date="2018-04" db="EMBL/GenBank/DDBJ databases">
        <title>The genome of golden apple snail Pomacea canaliculata provides insight into stress tolerance and invasive adaptation.</title>
        <authorList>
            <person name="Liu C."/>
            <person name="Liu B."/>
            <person name="Ren Y."/>
            <person name="Zhang Y."/>
            <person name="Wang H."/>
            <person name="Li S."/>
            <person name="Jiang F."/>
            <person name="Yin L."/>
            <person name="Zhang G."/>
            <person name="Qian W."/>
            <person name="Fan W."/>
        </authorList>
    </citation>
    <scope>NUCLEOTIDE SEQUENCE [LARGE SCALE GENOMIC DNA]</scope>
    <source>
        <strain evidence="4">SZHN2017</strain>
        <tissue evidence="4">Muscle</tissue>
    </source>
</reference>
<protein>
    <submittedName>
        <fullName evidence="4">Uncharacterized protein</fullName>
    </submittedName>
</protein>